<reference evidence="1" key="1">
    <citation type="submission" date="2021-02" db="EMBL/GenBank/DDBJ databases">
        <authorList>
            <person name="Nowell W R."/>
        </authorList>
    </citation>
    <scope>NUCLEOTIDE SEQUENCE</scope>
</reference>
<gene>
    <name evidence="1" type="ORF">SMN809_LOCUS41883</name>
</gene>
<evidence type="ECO:0000313" key="2">
    <source>
        <dbReference type="Proteomes" id="UP000676336"/>
    </source>
</evidence>
<feature type="non-terminal residue" evidence="1">
    <location>
        <position position="47"/>
    </location>
</feature>
<protein>
    <submittedName>
        <fullName evidence="1">Uncharacterized protein</fullName>
    </submittedName>
</protein>
<dbReference type="Proteomes" id="UP000676336">
    <property type="component" value="Unassembled WGS sequence"/>
</dbReference>
<sequence length="47" mass="5374">MIIDNQPLAAISGKRLNVTYTIQNYAAESLYIQLDINDVLKNAKWYS</sequence>
<proteinExistence type="predicted"/>
<organism evidence="1 2">
    <name type="scientific">Rotaria magnacalcarata</name>
    <dbReference type="NCBI Taxonomy" id="392030"/>
    <lineage>
        <taxon>Eukaryota</taxon>
        <taxon>Metazoa</taxon>
        <taxon>Spiralia</taxon>
        <taxon>Gnathifera</taxon>
        <taxon>Rotifera</taxon>
        <taxon>Eurotatoria</taxon>
        <taxon>Bdelloidea</taxon>
        <taxon>Philodinida</taxon>
        <taxon>Philodinidae</taxon>
        <taxon>Rotaria</taxon>
    </lineage>
</organism>
<comment type="caution">
    <text evidence="1">The sequence shown here is derived from an EMBL/GenBank/DDBJ whole genome shotgun (WGS) entry which is preliminary data.</text>
</comment>
<name>A0A8S2ZXK5_9BILA</name>
<dbReference type="AlphaFoldDB" id="A0A8S2ZXK5"/>
<evidence type="ECO:0000313" key="1">
    <source>
        <dbReference type="EMBL" id="CAF4670835.1"/>
    </source>
</evidence>
<accession>A0A8S2ZXK5</accession>
<dbReference type="EMBL" id="CAJOBI010119397">
    <property type="protein sequence ID" value="CAF4670835.1"/>
    <property type="molecule type" value="Genomic_DNA"/>
</dbReference>